<protein>
    <submittedName>
        <fullName evidence="1">Putative chromosome segregation ATPase</fullName>
    </submittedName>
</protein>
<name>E8X6G6_GRATM</name>
<dbReference type="HOGENOM" id="CLU_2395592_0_0_0"/>
<dbReference type="Proteomes" id="UP000000343">
    <property type="component" value="Plasmid pACIX901"/>
</dbReference>
<reference evidence="2" key="1">
    <citation type="submission" date="2011-01" db="EMBL/GenBank/DDBJ databases">
        <title>Complete sequence of plasmid1 of Acidobacterium sp. MP5ACTX9.</title>
        <authorList>
            <consortium name="US DOE Joint Genome Institute"/>
            <person name="Lucas S."/>
            <person name="Copeland A."/>
            <person name="Lapidus A."/>
            <person name="Cheng J.-F."/>
            <person name="Goodwin L."/>
            <person name="Pitluck S."/>
            <person name="Teshima H."/>
            <person name="Detter J.C."/>
            <person name="Han C."/>
            <person name="Tapia R."/>
            <person name="Land M."/>
            <person name="Hauser L."/>
            <person name="Kyrpides N."/>
            <person name="Ivanova N."/>
            <person name="Ovchinnikova G."/>
            <person name="Pagani I."/>
            <person name="Rawat S.R."/>
            <person name="Mannisto M."/>
            <person name="Haggblom M.M."/>
            <person name="Woyke T."/>
        </authorList>
    </citation>
    <scope>NUCLEOTIDE SEQUENCE [LARGE SCALE GENOMIC DNA]</scope>
    <source>
        <strain evidence="2">MP5ACTX9</strain>
        <plasmid evidence="2">Plasmid pACIX901</plasmid>
    </source>
</reference>
<dbReference type="AlphaFoldDB" id="E8X6G6"/>
<evidence type="ECO:0000313" key="2">
    <source>
        <dbReference type="Proteomes" id="UP000000343"/>
    </source>
</evidence>
<geneLocation type="plasmid" evidence="1 2">
    <name>pACIX901</name>
</geneLocation>
<organism evidence="2">
    <name type="scientific">Granulicella tundricola (strain ATCC BAA-1859 / DSM 23138 / MP5ACTX9)</name>
    <dbReference type="NCBI Taxonomy" id="1198114"/>
    <lineage>
        <taxon>Bacteria</taxon>
        <taxon>Pseudomonadati</taxon>
        <taxon>Acidobacteriota</taxon>
        <taxon>Terriglobia</taxon>
        <taxon>Terriglobales</taxon>
        <taxon>Acidobacteriaceae</taxon>
        <taxon>Granulicella</taxon>
    </lineage>
</organism>
<keyword evidence="2" id="KW-1185">Reference proteome</keyword>
<gene>
    <name evidence="1" type="ordered locus">AciX9_4279</name>
</gene>
<dbReference type="EMBL" id="CP002481">
    <property type="protein sequence ID" value="ADW71050.1"/>
    <property type="molecule type" value="Genomic_DNA"/>
</dbReference>
<dbReference type="OrthoDB" id="128474at2"/>
<accession>E8X6G6</accession>
<keyword evidence="1" id="KW-0614">Plasmid</keyword>
<evidence type="ECO:0000313" key="1">
    <source>
        <dbReference type="EMBL" id="ADW71050.1"/>
    </source>
</evidence>
<dbReference type="RefSeq" id="WP_013572962.1">
    <property type="nucleotide sequence ID" value="NC_015057.1"/>
</dbReference>
<proteinExistence type="predicted"/>
<dbReference type="KEGG" id="acm:AciX9_4279"/>
<sequence length="93" mass="10169">MGKGRNRCAVESGFNLVTGDGRAEIEFEVNSTAYLAPNAVLMFDTLTPTDSAPHSVLKLLSGSLTLHVKTLFPSRDFQVSTPNDLIRLTYPKK</sequence>